<evidence type="ECO:0000259" key="3">
    <source>
        <dbReference type="Pfam" id="PF19272"/>
    </source>
</evidence>
<dbReference type="Proteomes" id="UP001307889">
    <property type="component" value="Chromosome 1"/>
</dbReference>
<evidence type="ECO:0000256" key="1">
    <source>
        <dbReference type="ARBA" id="ARBA00022801"/>
    </source>
</evidence>
<name>A0ABN7A840_9HEMI</name>
<feature type="domain" description="Sphingomyelin phosphodiesterase C-terminal" evidence="3">
    <location>
        <begin position="194"/>
        <end position="331"/>
    </location>
</feature>
<gene>
    <name evidence="4" type="ORF">NTJ_00939</name>
</gene>
<sequence length="373" mass="42400">MISKTVKFCFRDAVSDYLSPDDRMEALKNITDLLSRTFSSQFVFPVLGHADPQEPEKLGQLWRQWLPTDALQTFNTGGYYMIEQKSRRLKVIALNSNLWMEKYEDEIDPGGQWAWLDKHLDTAKRNGETVYLVGHNAPGFDERQGVPPRITLATRHNTRYHNMVRKYAGVVAGQFFGHLHSDSFRIIYDQQGSPVSTIFLTPAITPKRTSSGTNNPALRLYTFDTDNGQVLNYIQYFMNLTSSNSNGEAGWDEEYNFTRYYGIEEVTPYEMNELAQSFVTQEGIKLFGRYWMANSVHSNVNPLNTRTAWTNSHFCAITQLDSADYQDCLVTRASALAAANSQPTEPSSEAKPLIPSHHFAILLITGKSIVRFC</sequence>
<dbReference type="EMBL" id="AP028909">
    <property type="protein sequence ID" value="BES88133.1"/>
    <property type="molecule type" value="Genomic_DNA"/>
</dbReference>
<keyword evidence="2" id="KW-0325">Glycoprotein</keyword>
<reference evidence="4 5" key="1">
    <citation type="submission" date="2023-09" db="EMBL/GenBank/DDBJ databases">
        <title>Nesidiocoris tenuis whole genome shotgun sequence.</title>
        <authorList>
            <person name="Shibata T."/>
            <person name="Shimoda M."/>
            <person name="Kobayashi T."/>
            <person name="Uehara T."/>
        </authorList>
    </citation>
    <scope>NUCLEOTIDE SEQUENCE [LARGE SCALE GENOMIC DNA]</scope>
    <source>
        <strain evidence="4 5">Japan</strain>
    </source>
</reference>
<evidence type="ECO:0000256" key="2">
    <source>
        <dbReference type="ARBA" id="ARBA00023180"/>
    </source>
</evidence>
<protein>
    <submittedName>
        <fullName evidence="4">Sphingomyelin phosphodiesterase</fullName>
    </submittedName>
</protein>
<dbReference type="SUPFAM" id="SSF56300">
    <property type="entry name" value="Metallo-dependent phosphatases"/>
    <property type="match status" value="1"/>
</dbReference>
<dbReference type="InterPro" id="IPR029052">
    <property type="entry name" value="Metallo-depent_PP-like"/>
</dbReference>
<dbReference type="PANTHER" id="PTHR10340">
    <property type="entry name" value="SPHINGOMYELIN PHOSPHODIESTERASE"/>
    <property type="match status" value="1"/>
</dbReference>
<dbReference type="InterPro" id="IPR045473">
    <property type="entry name" value="ASM_C"/>
</dbReference>
<dbReference type="Gene3D" id="3.60.21.10">
    <property type="match status" value="1"/>
</dbReference>
<evidence type="ECO:0000313" key="5">
    <source>
        <dbReference type="Proteomes" id="UP001307889"/>
    </source>
</evidence>
<organism evidence="4 5">
    <name type="scientific">Nesidiocoris tenuis</name>
    <dbReference type="NCBI Taxonomy" id="355587"/>
    <lineage>
        <taxon>Eukaryota</taxon>
        <taxon>Metazoa</taxon>
        <taxon>Ecdysozoa</taxon>
        <taxon>Arthropoda</taxon>
        <taxon>Hexapoda</taxon>
        <taxon>Insecta</taxon>
        <taxon>Pterygota</taxon>
        <taxon>Neoptera</taxon>
        <taxon>Paraneoptera</taxon>
        <taxon>Hemiptera</taxon>
        <taxon>Heteroptera</taxon>
        <taxon>Panheteroptera</taxon>
        <taxon>Cimicomorpha</taxon>
        <taxon>Miridae</taxon>
        <taxon>Dicyphina</taxon>
        <taxon>Nesidiocoris</taxon>
    </lineage>
</organism>
<evidence type="ECO:0000313" key="4">
    <source>
        <dbReference type="EMBL" id="BES88133.1"/>
    </source>
</evidence>
<dbReference type="PANTHER" id="PTHR10340:SF57">
    <property type="entry name" value="METALLOPHOS DOMAIN-CONTAINING PROTEIN"/>
    <property type="match status" value="1"/>
</dbReference>
<keyword evidence="5" id="KW-1185">Reference proteome</keyword>
<proteinExistence type="predicted"/>
<accession>A0ABN7A840</accession>
<keyword evidence="1" id="KW-0378">Hydrolase</keyword>
<dbReference type="Pfam" id="PF19272">
    <property type="entry name" value="ASMase_C"/>
    <property type="match status" value="1"/>
</dbReference>